<dbReference type="Proteomes" id="UP000275436">
    <property type="component" value="Unassembled WGS sequence"/>
</dbReference>
<dbReference type="AlphaFoldDB" id="A0A3M9X619"/>
<protein>
    <submittedName>
        <fullName evidence="2">Uncharacterized protein</fullName>
    </submittedName>
</protein>
<sequence length="92" mass="10224">MTEHKLQSGDRRNVRRLLRTSRLWVGGTHPQIPEADMRRPKPRRPGKPQHPAPSPPRSELAKAAGLGRKAAPAKKGPVKRKAKIVPPLARKP</sequence>
<organism evidence="2 3">
    <name type="scientific">Mesorhizobium japonicum</name>
    <dbReference type="NCBI Taxonomy" id="2066070"/>
    <lineage>
        <taxon>Bacteria</taxon>
        <taxon>Pseudomonadati</taxon>
        <taxon>Pseudomonadota</taxon>
        <taxon>Alphaproteobacteria</taxon>
        <taxon>Hyphomicrobiales</taxon>
        <taxon>Phyllobacteriaceae</taxon>
        <taxon>Mesorhizobium</taxon>
    </lineage>
</organism>
<evidence type="ECO:0000313" key="2">
    <source>
        <dbReference type="EMBL" id="RNJ42970.1"/>
    </source>
</evidence>
<dbReference type="EMBL" id="QKOD01000008">
    <property type="protein sequence ID" value="RNJ42970.1"/>
    <property type="molecule type" value="Genomic_DNA"/>
</dbReference>
<evidence type="ECO:0000256" key="1">
    <source>
        <dbReference type="SAM" id="MobiDB-lite"/>
    </source>
</evidence>
<name>A0A3M9X619_9HYPH</name>
<accession>A0A3M9X619</accession>
<comment type="caution">
    <text evidence="2">The sequence shown here is derived from an EMBL/GenBank/DDBJ whole genome shotgun (WGS) entry which is preliminary data.</text>
</comment>
<evidence type="ECO:0000313" key="3">
    <source>
        <dbReference type="Proteomes" id="UP000275436"/>
    </source>
</evidence>
<proteinExistence type="predicted"/>
<feature type="compositionally biased region" description="Low complexity" evidence="1">
    <location>
        <begin position="61"/>
        <end position="75"/>
    </location>
</feature>
<feature type="region of interest" description="Disordered" evidence="1">
    <location>
        <begin position="21"/>
        <end position="92"/>
    </location>
</feature>
<reference evidence="2 3" key="1">
    <citation type="journal article" date="2018" name="Mol. Plant Microbe Interact.">
        <title>Taxonomically Different Co-Microsymbionts of a Relict Legume, Oxytropis popoviana, Have Complementary Sets of Symbiotic Genes and Together Increase the Efficiency of Plant Nodulation.</title>
        <authorList>
            <person name="Safronova V."/>
            <person name="Belimov A."/>
            <person name="Sazanova A."/>
            <person name="Chirak E."/>
            <person name="Verkhozina A."/>
            <person name="Kuznetsova I."/>
            <person name="Andronov E."/>
            <person name="Puhalsky J."/>
            <person name="Tikhonovich I."/>
        </authorList>
    </citation>
    <scope>NUCLEOTIDE SEQUENCE [LARGE SCALE GENOMIC DNA]</scope>
    <source>
        <strain evidence="2 3">Opo-235</strain>
    </source>
</reference>
<gene>
    <name evidence="2" type="ORF">DNR46_26180</name>
</gene>